<name>A0ABP7IJM9_9ACTN</name>
<feature type="signal peptide" evidence="1">
    <location>
        <begin position="1"/>
        <end position="37"/>
    </location>
</feature>
<feature type="chain" id="PRO_5046768616" evidence="1">
    <location>
        <begin position="38"/>
        <end position="197"/>
    </location>
</feature>
<organism evidence="2 3">
    <name type="scientific">Sphaerisporangium flaviroseum</name>
    <dbReference type="NCBI Taxonomy" id="509199"/>
    <lineage>
        <taxon>Bacteria</taxon>
        <taxon>Bacillati</taxon>
        <taxon>Actinomycetota</taxon>
        <taxon>Actinomycetes</taxon>
        <taxon>Streptosporangiales</taxon>
        <taxon>Streptosporangiaceae</taxon>
        <taxon>Sphaerisporangium</taxon>
    </lineage>
</organism>
<dbReference type="RefSeq" id="WP_344943660.1">
    <property type="nucleotide sequence ID" value="NZ_BAAAZR010000012.1"/>
</dbReference>
<dbReference type="EMBL" id="BAAAZR010000012">
    <property type="protein sequence ID" value="GAA3820145.1"/>
    <property type="molecule type" value="Genomic_DNA"/>
</dbReference>
<evidence type="ECO:0000313" key="2">
    <source>
        <dbReference type="EMBL" id="GAA3820145.1"/>
    </source>
</evidence>
<evidence type="ECO:0000256" key="1">
    <source>
        <dbReference type="SAM" id="SignalP"/>
    </source>
</evidence>
<sequence length="197" mass="20413">MSNLCRKVSTSSKRACLIAAGVAFLAISGTGMLPASASTPAPVSSGHHLPLPSGIAYLPAIVNLQPTLSGTWVKTGLQVTLPVAGTYALDVNVRSVLAATPPSNPYMVARLWNVTSGTAVPRSERILNQVYDLTPTGAGPIGQNVTTPISELVTVAGPTTIQLQARRINAPGASGSTRAEIYSDGNGRTSFRYNKIS</sequence>
<gene>
    <name evidence="2" type="ORF">GCM10022226_45680</name>
</gene>
<dbReference type="Proteomes" id="UP001500888">
    <property type="component" value="Unassembled WGS sequence"/>
</dbReference>
<accession>A0ABP7IJM9</accession>
<protein>
    <submittedName>
        <fullName evidence="2">Uncharacterized protein</fullName>
    </submittedName>
</protein>
<keyword evidence="1" id="KW-0732">Signal</keyword>
<evidence type="ECO:0000313" key="3">
    <source>
        <dbReference type="Proteomes" id="UP001500888"/>
    </source>
</evidence>
<proteinExistence type="predicted"/>
<comment type="caution">
    <text evidence="2">The sequence shown here is derived from an EMBL/GenBank/DDBJ whole genome shotgun (WGS) entry which is preliminary data.</text>
</comment>
<reference evidence="3" key="1">
    <citation type="journal article" date="2019" name="Int. J. Syst. Evol. Microbiol.">
        <title>The Global Catalogue of Microorganisms (GCM) 10K type strain sequencing project: providing services to taxonomists for standard genome sequencing and annotation.</title>
        <authorList>
            <consortium name="The Broad Institute Genomics Platform"/>
            <consortium name="The Broad Institute Genome Sequencing Center for Infectious Disease"/>
            <person name="Wu L."/>
            <person name="Ma J."/>
        </authorList>
    </citation>
    <scope>NUCLEOTIDE SEQUENCE [LARGE SCALE GENOMIC DNA]</scope>
    <source>
        <strain evidence="3">JCM 16908</strain>
    </source>
</reference>
<keyword evidence="3" id="KW-1185">Reference proteome</keyword>